<feature type="transmembrane region" description="Helical" evidence="1">
    <location>
        <begin position="30"/>
        <end position="49"/>
    </location>
</feature>
<dbReference type="EMBL" id="JBEQNB010000001">
    <property type="protein sequence ID" value="MES0832245.1"/>
    <property type="molecule type" value="Genomic_DNA"/>
</dbReference>
<proteinExistence type="predicted"/>
<reference evidence="2 3" key="1">
    <citation type="submission" date="2024-06" db="EMBL/GenBank/DDBJ databases">
        <authorList>
            <person name="Bataeva Y.V."/>
            <person name="Grigorian L.N."/>
            <person name="Solomentsev V.I."/>
        </authorList>
    </citation>
    <scope>NUCLEOTIDE SEQUENCE [LARGE SCALE GENOMIC DNA]</scope>
    <source>
        <strain evidence="3">SCPM-O-B-12605 (RCAM04882)</strain>
    </source>
</reference>
<keyword evidence="3" id="KW-1185">Reference proteome</keyword>
<organism evidence="2 3">
    <name type="scientific">Nocardiopsis tropica</name>
    <dbReference type="NCBI Taxonomy" id="109330"/>
    <lineage>
        <taxon>Bacteria</taxon>
        <taxon>Bacillati</taxon>
        <taxon>Actinomycetota</taxon>
        <taxon>Actinomycetes</taxon>
        <taxon>Streptosporangiales</taxon>
        <taxon>Nocardiopsidaceae</taxon>
        <taxon>Nocardiopsis</taxon>
    </lineage>
</organism>
<name>A0ABV1ZNN5_9ACTN</name>
<evidence type="ECO:0000256" key="1">
    <source>
        <dbReference type="SAM" id="Phobius"/>
    </source>
</evidence>
<evidence type="ECO:0000313" key="2">
    <source>
        <dbReference type="EMBL" id="MES0832245.1"/>
    </source>
</evidence>
<keyword evidence="1" id="KW-1133">Transmembrane helix</keyword>
<evidence type="ECO:0000313" key="3">
    <source>
        <dbReference type="Proteomes" id="UP001432401"/>
    </source>
</evidence>
<keyword evidence="1" id="KW-0812">Transmembrane</keyword>
<keyword evidence="1" id="KW-0472">Membrane</keyword>
<gene>
    <name evidence="2" type="ORF">ABUK86_00505</name>
</gene>
<comment type="caution">
    <text evidence="2">The sequence shown here is derived from an EMBL/GenBank/DDBJ whole genome shotgun (WGS) entry which is preliminary data.</text>
</comment>
<dbReference type="RefSeq" id="WP_352982175.1">
    <property type="nucleotide sequence ID" value="NZ_JBEQNB010000001.1"/>
</dbReference>
<accession>A0ABV1ZNN5</accession>
<sequence>MLRAAAGMMFVGALIMLVWAGPLMGEPMWPHMLFAGVMSVWAPMHYWLLRRHDRVQRSVSPTTEEPAP</sequence>
<protein>
    <submittedName>
        <fullName evidence="2">Uncharacterized protein</fullName>
    </submittedName>
</protein>
<dbReference type="Proteomes" id="UP001432401">
    <property type="component" value="Unassembled WGS sequence"/>
</dbReference>